<keyword evidence="1" id="KW-0472">Membrane</keyword>
<evidence type="ECO:0000313" key="3">
    <source>
        <dbReference type="EMBL" id="SPE26844.1"/>
    </source>
</evidence>
<feature type="transmembrane region" description="Helical" evidence="1">
    <location>
        <begin position="166"/>
        <end position="184"/>
    </location>
</feature>
<dbReference type="SUPFAM" id="SSF48317">
    <property type="entry name" value="Acid phosphatase/Vanadium-dependent haloperoxidase"/>
    <property type="match status" value="1"/>
</dbReference>
<evidence type="ECO:0000256" key="1">
    <source>
        <dbReference type="SAM" id="Phobius"/>
    </source>
</evidence>
<keyword evidence="1" id="KW-1133">Transmembrane helix</keyword>
<dbReference type="InterPro" id="IPR000326">
    <property type="entry name" value="PAP2/HPO"/>
</dbReference>
<sequence length="241" mass="27134">MVDAFDSSILHFLNQFAQRSWVLDKTMVFVSTDPFITGGVATSFFWWAWFAESETKEAVRETLISGLVSAFVALFFTRGLAAVLPFRARPYLNADVHFKPPHGTAEYYYDLIHWSSFPSDHAVLYFALATTIFLVSWKVGLLAYCHALFVVCLPLVYLGEHFPTDVLAGAAIGIGFGVLSKVVKLRQSVSREPLRFLNYSTAGFYLCFYLCSFLFATNFDSVRKIAFYALHELSGHGHGQF</sequence>
<accession>A0A2N9LUG3</accession>
<dbReference type="Gene3D" id="1.20.144.10">
    <property type="entry name" value="Phosphatidic acid phosphatase type 2/haloperoxidase"/>
    <property type="match status" value="1"/>
</dbReference>
<evidence type="ECO:0000259" key="2">
    <source>
        <dbReference type="SMART" id="SM00014"/>
    </source>
</evidence>
<feature type="transmembrane region" description="Helical" evidence="1">
    <location>
        <begin position="196"/>
        <end position="216"/>
    </location>
</feature>
<feature type="domain" description="Phosphatidic acid phosphatase type 2/haloperoxidase" evidence="2">
    <location>
        <begin position="62"/>
        <end position="181"/>
    </location>
</feature>
<dbReference type="Proteomes" id="UP000239735">
    <property type="component" value="Unassembled WGS sequence"/>
</dbReference>
<feature type="transmembrane region" description="Helical" evidence="1">
    <location>
        <begin position="111"/>
        <end position="134"/>
    </location>
</feature>
<proteinExistence type="predicted"/>
<keyword evidence="1" id="KW-0812">Transmembrane</keyword>
<evidence type="ECO:0000313" key="4">
    <source>
        <dbReference type="Proteomes" id="UP000239735"/>
    </source>
</evidence>
<protein>
    <submittedName>
        <fullName evidence="3">Phosphoesterase PA-phosphatase related</fullName>
    </submittedName>
</protein>
<dbReference type="OrthoDB" id="9789113at2"/>
<dbReference type="Pfam" id="PF01569">
    <property type="entry name" value="PAP2"/>
    <property type="match status" value="1"/>
</dbReference>
<feature type="transmembrane region" description="Helical" evidence="1">
    <location>
        <begin position="63"/>
        <end position="84"/>
    </location>
</feature>
<name>A0A2N9LUG3_9BACT</name>
<dbReference type="InterPro" id="IPR036938">
    <property type="entry name" value="PAP2/HPO_sf"/>
</dbReference>
<dbReference type="PANTHER" id="PTHR14969">
    <property type="entry name" value="SPHINGOSINE-1-PHOSPHATE PHOSPHOHYDROLASE"/>
    <property type="match status" value="1"/>
</dbReference>
<dbReference type="EMBL" id="OKRB01000115">
    <property type="protein sequence ID" value="SPE26844.1"/>
    <property type="molecule type" value="Genomic_DNA"/>
</dbReference>
<feature type="transmembrane region" description="Helical" evidence="1">
    <location>
        <begin position="34"/>
        <end position="51"/>
    </location>
</feature>
<reference evidence="4" key="1">
    <citation type="submission" date="2018-02" db="EMBL/GenBank/DDBJ databases">
        <authorList>
            <person name="Hausmann B."/>
        </authorList>
    </citation>
    <scope>NUCLEOTIDE SEQUENCE [LARGE SCALE GENOMIC DNA]</scope>
    <source>
        <strain evidence="4">Peat soil MAG SbA5</strain>
    </source>
</reference>
<dbReference type="AlphaFoldDB" id="A0A2N9LUG3"/>
<organism evidence="3 4">
    <name type="scientific">Candidatus Sulfuritelmatomonas gaucii</name>
    <dbReference type="NCBI Taxonomy" id="2043161"/>
    <lineage>
        <taxon>Bacteria</taxon>
        <taxon>Pseudomonadati</taxon>
        <taxon>Acidobacteriota</taxon>
        <taxon>Terriglobia</taxon>
        <taxon>Terriglobales</taxon>
        <taxon>Acidobacteriaceae</taxon>
        <taxon>Candidatus Sulfuritelmatomonas</taxon>
    </lineage>
</organism>
<dbReference type="SMART" id="SM00014">
    <property type="entry name" value="acidPPc"/>
    <property type="match status" value="1"/>
</dbReference>
<gene>
    <name evidence="3" type="ORF">SBA5_560010</name>
</gene>
<dbReference type="PANTHER" id="PTHR14969:SF13">
    <property type="entry name" value="AT30094P"/>
    <property type="match status" value="1"/>
</dbReference>